<dbReference type="PANTHER" id="PTHR31760">
    <property type="entry name" value="S-ADENOSYL-L-METHIONINE-DEPENDENT METHYLTRANSFERASES SUPERFAMILY PROTEIN"/>
    <property type="match status" value="1"/>
</dbReference>
<evidence type="ECO:0000256" key="3">
    <source>
        <dbReference type="ARBA" id="ARBA00022603"/>
    </source>
</evidence>
<dbReference type="EMBL" id="UAPV01000001">
    <property type="protein sequence ID" value="SPT69163.1"/>
    <property type="molecule type" value="Genomic_DNA"/>
</dbReference>
<keyword evidence="4 6" id="KW-0808">Transferase</keyword>
<feature type="binding site" evidence="6">
    <location>
        <position position="151"/>
    </location>
    <ligand>
        <name>S-adenosyl-L-methionine</name>
        <dbReference type="ChEBI" id="CHEBI:59789"/>
    </ligand>
</feature>
<sequence length="217" mass="24027">MHKHNALMSQSEIEICIYNLLKQTEVKFDTQHVSKLAALVVLLKKWSNALNLTAIRDEKDIITLHILDSAVLSPLLLGKNIADVGTGAGFPGLVVAILNEDRHFTLIDSVAKKLSFVRTACVELGISNVDIINNRCENIVVDTPFDCIVSRAFAPLNRMVNWCLPLLSDNGSFIAMKANLTDEEIKAVPDSVKIEKIERLHVPNLDAMRQAVFITKA</sequence>
<evidence type="ECO:0000256" key="5">
    <source>
        <dbReference type="ARBA" id="ARBA00022691"/>
    </source>
</evidence>
<keyword evidence="2 6" id="KW-0698">rRNA processing</keyword>
<dbReference type="NCBIfam" id="TIGR00138">
    <property type="entry name" value="rsmG_gidB"/>
    <property type="match status" value="1"/>
</dbReference>
<dbReference type="Gene3D" id="3.40.50.150">
    <property type="entry name" value="Vaccinia Virus protein VP39"/>
    <property type="match status" value="1"/>
</dbReference>
<keyword evidence="8" id="KW-1185">Reference proteome</keyword>
<dbReference type="GO" id="GO:0005829">
    <property type="term" value="C:cytosol"/>
    <property type="evidence" value="ECO:0007669"/>
    <property type="project" value="TreeGrafter"/>
</dbReference>
<feature type="binding site" evidence="6">
    <location>
        <position position="85"/>
    </location>
    <ligand>
        <name>S-adenosyl-L-methionine</name>
        <dbReference type="ChEBI" id="CHEBI:59789"/>
    </ligand>
</feature>
<evidence type="ECO:0000313" key="8">
    <source>
        <dbReference type="Proteomes" id="UP000250086"/>
    </source>
</evidence>
<dbReference type="HAMAP" id="MF_00074">
    <property type="entry name" value="16SrRNA_methyltr_G"/>
    <property type="match status" value="1"/>
</dbReference>
<reference evidence="7 8" key="1">
    <citation type="submission" date="2018-06" db="EMBL/GenBank/DDBJ databases">
        <authorList>
            <consortium name="Pathogen Informatics"/>
            <person name="Doyle S."/>
        </authorList>
    </citation>
    <scope>NUCLEOTIDE SEQUENCE [LARGE SCALE GENOMIC DNA]</scope>
    <source>
        <strain evidence="7 8">NCTC13093</strain>
    </source>
</reference>
<comment type="function">
    <text evidence="6">Specifically methylates the N7 position of guanine in position 527 of 16S rRNA.</text>
</comment>
<dbReference type="SUPFAM" id="SSF53335">
    <property type="entry name" value="S-adenosyl-L-methionine-dependent methyltransferases"/>
    <property type="match status" value="1"/>
</dbReference>
<keyword evidence="3 6" id="KW-0489">Methyltransferase</keyword>
<dbReference type="Pfam" id="PF02527">
    <property type="entry name" value="GidB"/>
    <property type="match status" value="1"/>
</dbReference>
<dbReference type="InterPro" id="IPR029063">
    <property type="entry name" value="SAM-dependent_MTases_sf"/>
</dbReference>
<dbReference type="OrthoDB" id="9808773at2"/>
<dbReference type="PANTHER" id="PTHR31760:SF0">
    <property type="entry name" value="S-ADENOSYL-L-METHIONINE-DEPENDENT METHYLTRANSFERASES SUPERFAMILY PROTEIN"/>
    <property type="match status" value="1"/>
</dbReference>
<accession>A0A2X0V5N1</accession>
<evidence type="ECO:0000256" key="6">
    <source>
        <dbReference type="HAMAP-Rule" id="MF_00074"/>
    </source>
</evidence>
<protein>
    <recommendedName>
        <fullName evidence="6">Ribosomal RNA small subunit methyltransferase G</fullName>
        <ecNumber evidence="6">2.1.1.170</ecNumber>
    </recommendedName>
    <alternativeName>
        <fullName evidence="6">16S rRNA 7-methylguanosine methyltransferase</fullName>
        <shortName evidence="6">16S rRNA m7G methyltransferase</shortName>
    </alternativeName>
</protein>
<feature type="binding site" evidence="6">
    <location>
        <begin position="136"/>
        <end position="137"/>
    </location>
    <ligand>
        <name>S-adenosyl-L-methionine</name>
        <dbReference type="ChEBI" id="CHEBI:59789"/>
    </ligand>
</feature>
<organism evidence="7 8">
    <name type="scientific">Anaerobiospirillum thomasii</name>
    <dbReference type="NCBI Taxonomy" id="179995"/>
    <lineage>
        <taxon>Bacteria</taxon>
        <taxon>Pseudomonadati</taxon>
        <taxon>Pseudomonadota</taxon>
        <taxon>Gammaproteobacteria</taxon>
        <taxon>Aeromonadales</taxon>
        <taxon>Succinivibrionaceae</taxon>
        <taxon>Anaerobiospirillum</taxon>
    </lineage>
</organism>
<dbReference type="InterPro" id="IPR003682">
    <property type="entry name" value="rRNA_ssu_MeTfrase_G"/>
</dbReference>
<evidence type="ECO:0000256" key="4">
    <source>
        <dbReference type="ARBA" id="ARBA00022679"/>
    </source>
</evidence>
<dbReference type="Proteomes" id="UP000250086">
    <property type="component" value="Unassembled WGS sequence"/>
</dbReference>
<dbReference type="PIRSF" id="PIRSF003078">
    <property type="entry name" value="GidB"/>
    <property type="match status" value="1"/>
</dbReference>
<dbReference type="CDD" id="cd02440">
    <property type="entry name" value="AdoMet_MTases"/>
    <property type="match status" value="1"/>
</dbReference>
<comment type="catalytic activity">
    <reaction evidence="6">
        <text>guanosine(527) in 16S rRNA + S-adenosyl-L-methionine = N(7)-methylguanosine(527) in 16S rRNA + S-adenosyl-L-homocysteine</text>
        <dbReference type="Rhea" id="RHEA:42732"/>
        <dbReference type="Rhea" id="RHEA-COMP:10209"/>
        <dbReference type="Rhea" id="RHEA-COMP:10210"/>
        <dbReference type="ChEBI" id="CHEBI:57856"/>
        <dbReference type="ChEBI" id="CHEBI:59789"/>
        <dbReference type="ChEBI" id="CHEBI:74269"/>
        <dbReference type="ChEBI" id="CHEBI:74480"/>
        <dbReference type="EC" id="2.1.1.170"/>
    </reaction>
</comment>
<proteinExistence type="inferred from homology"/>
<evidence type="ECO:0000256" key="1">
    <source>
        <dbReference type="ARBA" id="ARBA00022490"/>
    </source>
</evidence>
<dbReference type="GO" id="GO:0070043">
    <property type="term" value="F:rRNA (guanine-N7-)-methyltransferase activity"/>
    <property type="evidence" value="ECO:0007669"/>
    <property type="project" value="UniProtKB-UniRule"/>
</dbReference>
<feature type="binding site" evidence="6">
    <location>
        <position position="90"/>
    </location>
    <ligand>
        <name>S-adenosyl-L-methionine</name>
        <dbReference type="ChEBI" id="CHEBI:59789"/>
    </ligand>
</feature>
<evidence type="ECO:0000256" key="2">
    <source>
        <dbReference type="ARBA" id="ARBA00022552"/>
    </source>
</evidence>
<keyword evidence="1 6" id="KW-0963">Cytoplasm</keyword>
<gene>
    <name evidence="6 7" type="primary">rsmG</name>
    <name evidence="7" type="ORF">NCTC13093_00526</name>
</gene>
<name>A0A2X0V5N1_9GAMM</name>
<dbReference type="EC" id="2.1.1.170" evidence="6"/>
<keyword evidence="5 6" id="KW-0949">S-adenosyl-L-methionine</keyword>
<evidence type="ECO:0000313" key="7">
    <source>
        <dbReference type="EMBL" id="SPT69163.1"/>
    </source>
</evidence>
<dbReference type="AlphaFoldDB" id="A0A2X0V5N1"/>
<dbReference type="RefSeq" id="WP_146740823.1">
    <property type="nucleotide sequence ID" value="NZ_UAPU01000007.1"/>
</dbReference>
<comment type="caution">
    <text evidence="6">Lacks conserved residue(s) required for the propagation of feature annotation.</text>
</comment>
<comment type="similarity">
    <text evidence="6">Belongs to the methyltransferase superfamily. RNA methyltransferase RsmG family.</text>
</comment>
<comment type="subcellular location">
    <subcellularLocation>
        <location evidence="6">Cytoplasm</location>
    </subcellularLocation>
</comment>